<evidence type="ECO:0000313" key="3">
    <source>
        <dbReference type="Proteomes" id="UP000603234"/>
    </source>
</evidence>
<dbReference type="SUPFAM" id="SSF55031">
    <property type="entry name" value="Bacterial exopeptidase dimerisation domain"/>
    <property type="match status" value="1"/>
</dbReference>
<dbReference type="PANTHER" id="PTHR11014">
    <property type="entry name" value="PEPTIDASE M20 FAMILY MEMBER"/>
    <property type="match status" value="1"/>
</dbReference>
<keyword evidence="3" id="KW-1185">Reference proteome</keyword>
<comment type="caution">
    <text evidence="2">The sequence shown here is derived from an EMBL/GenBank/DDBJ whole genome shotgun (WGS) entry which is preliminary data.</text>
</comment>
<feature type="domain" description="Peptidase M20 dimerisation" evidence="1">
    <location>
        <begin position="185"/>
        <end position="267"/>
    </location>
</feature>
<sequence length="390" mass="43110">MNKIVTSDEITAILPEIVAIRRDLHTYPELSFQEFETSEKIVKFLSQLNIDNQVVGKTGVVATIFNSSAFPTIALRAEMDALPIQDDKTCDYASKYPGVMHACGHDGIVAIALGVAKILQQKSSLLKCNVKFLFEPAEEIGEGARALIGADALSNPVVDRMIIFHLANSEPLGMEIQEKVSTAEICSLDLHVTGYSSHWGEVEKGSDAIHAASETICAIKKCSSQKREMPSVIGIGTINGGVKNNIMADSVDMTGTLRTFLPKDREEMIRCLGQDFQKIEKKTNTQIKMAVEMRTPPIFNDPDLVKTGIEIGQNVFKKSRVILGRTPYLAGDNAAFYFEQIKGVRIVFFAAQESIINYPLHNSRFDFNESIFPYAIETLCELICHIAVEK</sequence>
<name>A0ABR6WR28_9FIRM</name>
<protein>
    <submittedName>
        <fullName evidence="2">Amidohydrolase</fullName>
    </submittedName>
</protein>
<organism evidence="2 3">
    <name type="scientific">Acetobacterium fimetarium</name>
    <dbReference type="NCBI Taxonomy" id="52691"/>
    <lineage>
        <taxon>Bacteria</taxon>
        <taxon>Bacillati</taxon>
        <taxon>Bacillota</taxon>
        <taxon>Clostridia</taxon>
        <taxon>Eubacteriales</taxon>
        <taxon>Eubacteriaceae</taxon>
        <taxon>Acetobacterium</taxon>
    </lineage>
</organism>
<accession>A0ABR6WR28</accession>
<dbReference type="PANTHER" id="PTHR11014:SF63">
    <property type="entry name" value="METALLOPEPTIDASE, PUTATIVE (AFU_ORTHOLOGUE AFUA_6G09600)-RELATED"/>
    <property type="match status" value="1"/>
</dbReference>
<dbReference type="Gene3D" id="3.30.70.360">
    <property type="match status" value="1"/>
</dbReference>
<gene>
    <name evidence="2" type="ORF">GH808_01225</name>
</gene>
<dbReference type="InterPro" id="IPR002933">
    <property type="entry name" value="Peptidase_M20"/>
</dbReference>
<dbReference type="Pfam" id="PF07687">
    <property type="entry name" value="M20_dimer"/>
    <property type="match status" value="1"/>
</dbReference>
<dbReference type="RefSeq" id="WP_186840978.1">
    <property type="nucleotide sequence ID" value="NZ_WJBC01000001.1"/>
</dbReference>
<dbReference type="InterPro" id="IPR036264">
    <property type="entry name" value="Bact_exopeptidase_dim_dom"/>
</dbReference>
<reference evidence="2 3" key="1">
    <citation type="journal article" date="2020" name="mSystems">
        <title>Defining Genomic and Predicted Metabolic Features of the Acetobacterium Genus.</title>
        <authorList>
            <person name="Ross D.E."/>
            <person name="Marshall C.W."/>
            <person name="Gulliver D."/>
            <person name="May H.D."/>
            <person name="Norman R.S."/>
        </authorList>
    </citation>
    <scope>NUCLEOTIDE SEQUENCE [LARGE SCALE GENOMIC DNA]</scope>
    <source>
        <strain evidence="2 3">DSM 8238</strain>
    </source>
</reference>
<dbReference type="PIRSF" id="PIRSF005962">
    <property type="entry name" value="Pept_M20D_amidohydro"/>
    <property type="match status" value="1"/>
</dbReference>
<dbReference type="InterPro" id="IPR017439">
    <property type="entry name" value="Amidohydrolase"/>
</dbReference>
<dbReference type="NCBIfam" id="TIGR01891">
    <property type="entry name" value="amidohydrolases"/>
    <property type="match status" value="1"/>
</dbReference>
<dbReference type="EMBL" id="WJBC01000001">
    <property type="protein sequence ID" value="MBC3803064.1"/>
    <property type="molecule type" value="Genomic_DNA"/>
</dbReference>
<evidence type="ECO:0000313" key="2">
    <source>
        <dbReference type="EMBL" id="MBC3803064.1"/>
    </source>
</evidence>
<dbReference type="InterPro" id="IPR011650">
    <property type="entry name" value="Peptidase_M20_dimer"/>
</dbReference>
<dbReference type="Gene3D" id="3.40.630.10">
    <property type="entry name" value="Zn peptidases"/>
    <property type="match status" value="1"/>
</dbReference>
<dbReference type="Pfam" id="PF01546">
    <property type="entry name" value="Peptidase_M20"/>
    <property type="match status" value="1"/>
</dbReference>
<proteinExistence type="predicted"/>
<dbReference type="SUPFAM" id="SSF53187">
    <property type="entry name" value="Zn-dependent exopeptidases"/>
    <property type="match status" value="1"/>
</dbReference>
<dbReference type="CDD" id="cd03886">
    <property type="entry name" value="M20_Acy1"/>
    <property type="match status" value="1"/>
</dbReference>
<dbReference type="Proteomes" id="UP000603234">
    <property type="component" value="Unassembled WGS sequence"/>
</dbReference>
<evidence type="ECO:0000259" key="1">
    <source>
        <dbReference type="Pfam" id="PF07687"/>
    </source>
</evidence>